<dbReference type="GeneID" id="9224701"/>
<evidence type="ECO:0000313" key="3">
    <source>
        <dbReference type="Proteomes" id="UP000002035"/>
    </source>
</evidence>
<evidence type="ECO:0000256" key="1">
    <source>
        <dbReference type="SAM" id="MobiDB-lite"/>
    </source>
</evidence>
<dbReference type="AlphaFoldDB" id="C5FPF3"/>
<evidence type="ECO:0000313" key="2">
    <source>
        <dbReference type="EMBL" id="EEQ31469.1"/>
    </source>
</evidence>
<feature type="region of interest" description="Disordered" evidence="1">
    <location>
        <begin position="1"/>
        <end position="27"/>
    </location>
</feature>
<dbReference type="OMA" id="PEDMYWW"/>
<feature type="region of interest" description="Disordered" evidence="1">
    <location>
        <begin position="193"/>
        <end position="243"/>
    </location>
</feature>
<dbReference type="eggNOG" id="ENOG502RQTQ">
    <property type="taxonomic scope" value="Eukaryota"/>
</dbReference>
<dbReference type="Proteomes" id="UP000002035">
    <property type="component" value="Unassembled WGS sequence"/>
</dbReference>
<reference evidence="3" key="1">
    <citation type="journal article" date="2012" name="MBio">
        <title>Comparative genome analysis of Trichophyton rubrum and related dermatophytes reveals candidate genes involved in infection.</title>
        <authorList>
            <person name="Martinez D.A."/>
            <person name="Oliver B.G."/>
            <person name="Graeser Y."/>
            <person name="Goldberg J.M."/>
            <person name="Li W."/>
            <person name="Martinez-Rossi N.M."/>
            <person name="Monod M."/>
            <person name="Shelest E."/>
            <person name="Barton R.C."/>
            <person name="Birch E."/>
            <person name="Brakhage A.A."/>
            <person name="Chen Z."/>
            <person name="Gurr S.J."/>
            <person name="Heiman D."/>
            <person name="Heitman J."/>
            <person name="Kosti I."/>
            <person name="Rossi A."/>
            <person name="Saif S."/>
            <person name="Samalova M."/>
            <person name="Saunders C.W."/>
            <person name="Shea T."/>
            <person name="Summerbell R.C."/>
            <person name="Xu J."/>
            <person name="Young S."/>
            <person name="Zeng Q."/>
            <person name="Birren B.W."/>
            <person name="Cuomo C.A."/>
            <person name="White T.C."/>
        </authorList>
    </citation>
    <scope>NUCLEOTIDE SEQUENCE [LARGE SCALE GENOMIC DNA]</scope>
    <source>
        <strain evidence="3">ATCC MYA-4605 / CBS 113480</strain>
    </source>
</reference>
<gene>
    <name evidence="2" type="ORF">MCYG_04288</name>
</gene>
<proteinExistence type="predicted"/>
<dbReference type="VEuPathDB" id="FungiDB:MCYG_04288"/>
<dbReference type="HOGENOM" id="CLU_967057_0_0_1"/>
<dbReference type="RefSeq" id="XP_002846551.1">
    <property type="nucleotide sequence ID" value="XM_002846505.1"/>
</dbReference>
<sequence length="279" mass="32459">MPSFPFRRQGGNGSNQRGPLDYSGIQPGRTMASVIGRRRFPHIHAPGPGFRSAEHLVRQPHPRAQAHYQDIPVQARHGLFNDTHNRHQVGPQTRAHISAHQLAHMRGAQTVPVRAVADGHRCHQAAFTPTTRPQPRRVHLVNLQTGPPVTIRARRPDGRHHADPRPCHHRRRRLHDTSDIYTDGEHTVVFDESDWSSDDESQLGVPSFLREEHDRRRRRRTGRRRVHSRDRSPDGSSADESIFVFDDEYDEPWSSDRRWDDSRSYVRKRPEDMYWWFGQ</sequence>
<accession>C5FPF3</accession>
<dbReference type="OrthoDB" id="4173668at2759"/>
<protein>
    <submittedName>
        <fullName evidence="2">Uncharacterized protein</fullName>
    </submittedName>
</protein>
<name>C5FPF3_ARTOC</name>
<feature type="compositionally biased region" description="Basic and acidic residues" evidence="1">
    <location>
        <begin position="154"/>
        <end position="166"/>
    </location>
</feature>
<feature type="region of interest" description="Disordered" evidence="1">
    <location>
        <begin position="149"/>
        <end position="179"/>
    </location>
</feature>
<keyword evidence="3" id="KW-1185">Reference proteome</keyword>
<dbReference type="EMBL" id="DS995704">
    <property type="protein sequence ID" value="EEQ31469.1"/>
    <property type="molecule type" value="Genomic_DNA"/>
</dbReference>
<organism evidence="2 3">
    <name type="scientific">Arthroderma otae (strain ATCC MYA-4605 / CBS 113480)</name>
    <name type="common">Microsporum canis</name>
    <dbReference type="NCBI Taxonomy" id="554155"/>
    <lineage>
        <taxon>Eukaryota</taxon>
        <taxon>Fungi</taxon>
        <taxon>Dikarya</taxon>
        <taxon>Ascomycota</taxon>
        <taxon>Pezizomycotina</taxon>
        <taxon>Eurotiomycetes</taxon>
        <taxon>Eurotiomycetidae</taxon>
        <taxon>Onygenales</taxon>
        <taxon>Arthrodermataceae</taxon>
        <taxon>Microsporum</taxon>
    </lineage>
</organism>
<feature type="compositionally biased region" description="Basic residues" evidence="1">
    <location>
        <begin position="215"/>
        <end position="228"/>
    </location>
</feature>